<name>A0A5N4C0I7_CAMDR</name>
<evidence type="ECO:0000313" key="2">
    <source>
        <dbReference type="Proteomes" id="UP000299084"/>
    </source>
</evidence>
<sequence>MSIPDYVQCAEDHQTLPMLVQPVGIISGENFLCIYKRISLVSQMSPCGSQWAHYNREAPRAEELYGTTLYNSKLFVIVLHGESLFIMLKSKWLDGASDKSGDKILLLYILFEKEGFVGLDT</sequence>
<protein>
    <submittedName>
        <fullName evidence="1">Trafficking protein particle complex subunit 9</fullName>
    </submittedName>
</protein>
<reference evidence="1 2" key="1">
    <citation type="journal article" date="2019" name="Mol. Ecol. Resour.">
        <title>Improving Illumina assemblies with Hi-C and long reads: an example with the North African dromedary.</title>
        <authorList>
            <person name="Elbers J.P."/>
            <person name="Rogers M.F."/>
            <person name="Perelman P.L."/>
            <person name="Proskuryakova A.A."/>
            <person name="Serdyukova N.A."/>
            <person name="Johnson W.E."/>
            <person name="Horin P."/>
            <person name="Corander J."/>
            <person name="Murphy D."/>
            <person name="Burger P.A."/>
        </authorList>
    </citation>
    <scope>NUCLEOTIDE SEQUENCE [LARGE SCALE GENOMIC DNA]</scope>
    <source>
        <strain evidence="1">Drom800</strain>
        <tissue evidence="1">Blood</tissue>
    </source>
</reference>
<evidence type="ECO:0000313" key="1">
    <source>
        <dbReference type="EMBL" id="KAB1252369.1"/>
    </source>
</evidence>
<comment type="caution">
    <text evidence="1">The sequence shown here is derived from an EMBL/GenBank/DDBJ whole genome shotgun (WGS) entry which is preliminary data.</text>
</comment>
<dbReference type="EMBL" id="JWIN03000038">
    <property type="protein sequence ID" value="KAB1252369.1"/>
    <property type="molecule type" value="Genomic_DNA"/>
</dbReference>
<proteinExistence type="predicted"/>
<gene>
    <name evidence="1" type="ORF">Cadr_000030989</name>
</gene>
<dbReference type="AlphaFoldDB" id="A0A5N4C0I7"/>
<dbReference type="Proteomes" id="UP000299084">
    <property type="component" value="Unassembled WGS sequence"/>
</dbReference>
<accession>A0A5N4C0I7</accession>
<keyword evidence="2" id="KW-1185">Reference proteome</keyword>
<organism evidence="1 2">
    <name type="scientific">Camelus dromedarius</name>
    <name type="common">Dromedary</name>
    <name type="synonym">Arabian camel</name>
    <dbReference type="NCBI Taxonomy" id="9838"/>
    <lineage>
        <taxon>Eukaryota</taxon>
        <taxon>Metazoa</taxon>
        <taxon>Chordata</taxon>
        <taxon>Craniata</taxon>
        <taxon>Vertebrata</taxon>
        <taxon>Euteleostomi</taxon>
        <taxon>Mammalia</taxon>
        <taxon>Eutheria</taxon>
        <taxon>Laurasiatheria</taxon>
        <taxon>Artiodactyla</taxon>
        <taxon>Tylopoda</taxon>
        <taxon>Camelidae</taxon>
        <taxon>Camelus</taxon>
    </lineage>
</organism>